<evidence type="ECO:0000256" key="9">
    <source>
        <dbReference type="SAM" id="MobiDB-lite"/>
    </source>
</evidence>
<feature type="compositionally biased region" description="Low complexity" evidence="9">
    <location>
        <begin position="28"/>
        <end position="38"/>
    </location>
</feature>
<dbReference type="RefSeq" id="XP_002543986.1">
    <property type="nucleotide sequence ID" value="XM_002543940.1"/>
</dbReference>
<reference evidence="11" key="1">
    <citation type="journal article" date="2009" name="Genome Res.">
        <title>Comparative genomic analyses of the human fungal pathogens Coccidioides and their relatives.</title>
        <authorList>
            <person name="Sharpton T.J."/>
            <person name="Stajich J.E."/>
            <person name="Rounsley S.D."/>
            <person name="Gardner M.J."/>
            <person name="Wortman J.R."/>
            <person name="Jordar V.S."/>
            <person name="Maiti R."/>
            <person name="Kodira C.D."/>
            <person name="Neafsey D.E."/>
            <person name="Zeng Q."/>
            <person name="Hung C.-Y."/>
            <person name="McMahan C."/>
            <person name="Muszewska A."/>
            <person name="Grynberg M."/>
            <person name="Mandel M.A."/>
            <person name="Kellner E.M."/>
            <person name="Barker B.M."/>
            <person name="Galgiani J.N."/>
            <person name="Orbach M.J."/>
            <person name="Kirkland T.N."/>
            <person name="Cole G.T."/>
            <person name="Henn M.R."/>
            <person name="Birren B.W."/>
            <person name="Taylor J.W."/>
        </authorList>
    </citation>
    <scope>NUCLEOTIDE SEQUENCE [LARGE SCALE GENOMIC DNA]</scope>
    <source>
        <strain evidence="11">UAMH 1704</strain>
    </source>
</reference>
<gene>
    <name evidence="10" type="ORF">UREG_03503</name>
</gene>
<dbReference type="OrthoDB" id="5565328at2759"/>
<dbReference type="OMA" id="QMVDICC"/>
<keyword evidence="7" id="KW-0131">Cell cycle</keyword>
<feature type="compositionally biased region" description="Low complexity" evidence="9">
    <location>
        <begin position="140"/>
        <end position="151"/>
    </location>
</feature>
<comment type="subcellular location">
    <subcellularLocation>
        <location evidence="1">Nucleus</location>
    </subcellularLocation>
</comment>
<feature type="compositionally biased region" description="Pro residues" evidence="9">
    <location>
        <begin position="114"/>
        <end position="139"/>
    </location>
</feature>
<comment type="similarity">
    <text evidence="2">Belongs to the SCC4/mau-2 family.</text>
</comment>
<dbReference type="STRING" id="336963.C4JR21"/>
<evidence type="ECO:0000256" key="4">
    <source>
        <dbReference type="ARBA" id="ARBA00022776"/>
    </source>
</evidence>
<evidence type="ECO:0008006" key="12">
    <source>
        <dbReference type="Google" id="ProtNLM"/>
    </source>
</evidence>
<name>C4JR21_UNCRE</name>
<evidence type="ECO:0000256" key="7">
    <source>
        <dbReference type="ARBA" id="ARBA00023306"/>
    </source>
</evidence>
<evidence type="ECO:0000313" key="10">
    <source>
        <dbReference type="EMBL" id="EEP78657.1"/>
    </source>
</evidence>
<keyword evidence="11" id="KW-1185">Reference proteome</keyword>
<keyword evidence="5" id="KW-0159">Chromosome partition</keyword>
<evidence type="ECO:0000256" key="3">
    <source>
        <dbReference type="ARBA" id="ARBA00022618"/>
    </source>
</evidence>
<feature type="coiled-coil region" evidence="8">
    <location>
        <begin position="430"/>
        <end position="457"/>
    </location>
</feature>
<dbReference type="Proteomes" id="UP000002058">
    <property type="component" value="Unassembled WGS sequence"/>
</dbReference>
<dbReference type="EMBL" id="CH476616">
    <property type="protein sequence ID" value="EEP78657.1"/>
    <property type="molecule type" value="Genomic_DNA"/>
</dbReference>
<proteinExistence type="inferred from homology"/>
<keyword evidence="8" id="KW-0175">Coiled coil</keyword>
<dbReference type="KEGG" id="ure:UREG_03503"/>
<keyword evidence="4" id="KW-0498">Mitosis</keyword>
<feature type="compositionally biased region" description="Low complexity" evidence="9">
    <location>
        <begin position="95"/>
        <end position="113"/>
    </location>
</feature>
<dbReference type="GO" id="GO:0007064">
    <property type="term" value="P:mitotic sister chromatid cohesion"/>
    <property type="evidence" value="ECO:0007669"/>
    <property type="project" value="InterPro"/>
</dbReference>
<evidence type="ECO:0000256" key="5">
    <source>
        <dbReference type="ARBA" id="ARBA00022829"/>
    </source>
</evidence>
<keyword evidence="6" id="KW-0539">Nucleus</keyword>
<keyword evidence="3" id="KW-0132">Cell division</keyword>
<dbReference type="InParanoid" id="C4JR21"/>
<evidence type="ECO:0000313" key="11">
    <source>
        <dbReference type="Proteomes" id="UP000002058"/>
    </source>
</evidence>
<dbReference type="GO" id="GO:0005634">
    <property type="term" value="C:nucleus"/>
    <property type="evidence" value="ECO:0007669"/>
    <property type="project" value="UniProtKB-SubCell"/>
</dbReference>
<feature type="compositionally biased region" description="Pro residues" evidence="9">
    <location>
        <begin position="1"/>
        <end position="16"/>
    </location>
</feature>
<feature type="region of interest" description="Disordered" evidence="9">
    <location>
        <begin position="1"/>
        <end position="204"/>
    </location>
</feature>
<dbReference type="InterPro" id="IPR019440">
    <property type="entry name" value="MAU2"/>
</dbReference>
<evidence type="ECO:0000256" key="2">
    <source>
        <dbReference type="ARBA" id="ARBA00008585"/>
    </source>
</evidence>
<dbReference type="AlphaFoldDB" id="C4JR21"/>
<feature type="compositionally biased region" description="Polar residues" evidence="9">
    <location>
        <begin position="159"/>
        <end position="173"/>
    </location>
</feature>
<dbReference type="GeneID" id="8437405"/>
<dbReference type="HOGENOM" id="CLU_006541_1_0_1"/>
<dbReference type="eggNOG" id="ENOG502RK5N">
    <property type="taxonomic scope" value="Eukaryota"/>
</dbReference>
<accession>C4JR21</accession>
<evidence type="ECO:0000256" key="8">
    <source>
        <dbReference type="SAM" id="Coils"/>
    </source>
</evidence>
<evidence type="ECO:0000256" key="1">
    <source>
        <dbReference type="ARBA" id="ARBA00004123"/>
    </source>
</evidence>
<dbReference type="PANTHER" id="PTHR21394">
    <property type="entry name" value="MAU2 CHROMATID COHESION FACTOR HOMOLOG"/>
    <property type="match status" value="1"/>
</dbReference>
<dbReference type="GO" id="GO:0007059">
    <property type="term" value="P:chromosome segregation"/>
    <property type="evidence" value="ECO:0007669"/>
    <property type="project" value="UniProtKB-KW"/>
</dbReference>
<protein>
    <recommendedName>
        <fullName evidence="12">Cohesin loading factor</fullName>
    </recommendedName>
</protein>
<organism evidence="10 11">
    <name type="scientific">Uncinocarpus reesii (strain UAMH 1704)</name>
    <dbReference type="NCBI Taxonomy" id="336963"/>
    <lineage>
        <taxon>Eukaryota</taxon>
        <taxon>Fungi</taxon>
        <taxon>Dikarya</taxon>
        <taxon>Ascomycota</taxon>
        <taxon>Pezizomycotina</taxon>
        <taxon>Eurotiomycetes</taxon>
        <taxon>Eurotiomycetidae</taxon>
        <taxon>Onygenales</taxon>
        <taxon>Onygenaceae</taxon>
        <taxon>Uncinocarpus</taxon>
    </lineage>
</organism>
<dbReference type="VEuPathDB" id="FungiDB:UREG_03503"/>
<dbReference type="GO" id="GO:0051301">
    <property type="term" value="P:cell division"/>
    <property type="evidence" value="ECO:0007669"/>
    <property type="project" value="UniProtKB-KW"/>
</dbReference>
<dbReference type="Pfam" id="PF10345">
    <property type="entry name" value="Cohesin_load"/>
    <property type="match status" value="1"/>
</dbReference>
<sequence>MAYPPPHGGPFFPGQPPLQEAHQQPNRPAASPLALPALIKPEQSPQIPLAQFTPYPSPQQHLQPQPFPGSPSATTYPPRPVNHLRPAPPKVPFQYGAVPAAPGAYYSLPHPSDMYPPPHPQYQAPPPPRPQPQSQPVPSPASKSPYPQIQIRPPPISQVQRLSTSSKGGNNPTAPARSRDRAPQHMPPVAKQPTPAKARNKSEKQSIDYQVLLLSLADEYFDAAHSQGTILAASREEGDVERYYKLVATGLCCLEAVLKNWRLQPRTEALLRLRYARILYEEANNDREAEAALSKGLLCRILYKSNPKAAMKAVDGIIRDLEAYRHIAWEYAFRFLRVTLSLSSPSHQDFVAAVHNLQKLSSMASRTGDKAVVVVSSIIEALTHLQHSSNGDAIEQAQRAIATARSHQTNESVAAGPHVDTMFQVADICCSILEYDIAQASQKLQVLQKNMDQNINSPLWQDDGSFSISLSSEAIKQSTVEFGDILRASNGTVELVLNWLPEADLYALCYFLSSVTLGARNSQDGHKAEKYLQEGLRMIRSSLESPQEVPESFTLASTRFRWRRLLYCHMLLQQIFLACARTDWPLATKMLKEARATSVELGNEPYETINCLIQYATGVIAQATGDLKGALAIFKQPIFSLSQSTNRTCRNDPRRDTAILAGLNCVLIYRDTSQPSFSIAANALSSLEPFCQHSPNKYIQAAYSLVSATIHTESTMQTKRNLHQSLRSATAICNSQVTCLALTFMSWKYFRGVVGEQSEKSAMAAKAMARKTDDRLWINVTDELLAETLDRQGKASEARALREKADKDLAKLPPVLTRTARPVFGQNGTKSTTI</sequence>
<evidence type="ECO:0000256" key="6">
    <source>
        <dbReference type="ARBA" id="ARBA00023242"/>
    </source>
</evidence>